<accession>K9Y0F6</accession>
<dbReference type="Proteomes" id="UP000010473">
    <property type="component" value="Plasmid pSTA7437.02"/>
</dbReference>
<dbReference type="KEGG" id="scs:Sta7437_4882"/>
<dbReference type="PANTHER" id="PTHR45128">
    <property type="entry name" value="METHYLTRANSFERASE TYPE 11"/>
    <property type="match status" value="1"/>
</dbReference>
<geneLocation type="plasmid" evidence="2 3">
    <name>pSTA7437.02</name>
</geneLocation>
<keyword evidence="2" id="KW-0614">Plasmid</keyword>
<dbReference type="EMBL" id="CP003655">
    <property type="protein sequence ID" value="AFZ38310.1"/>
    <property type="molecule type" value="Genomic_DNA"/>
</dbReference>
<keyword evidence="3" id="KW-1185">Reference proteome</keyword>
<evidence type="ECO:0000313" key="2">
    <source>
        <dbReference type="EMBL" id="AFZ38310.1"/>
    </source>
</evidence>
<dbReference type="SUPFAM" id="SSF53335">
    <property type="entry name" value="S-adenosyl-L-methionine-dependent methyltransferases"/>
    <property type="match status" value="1"/>
</dbReference>
<evidence type="ECO:0000313" key="3">
    <source>
        <dbReference type="Proteomes" id="UP000010473"/>
    </source>
</evidence>
<dbReference type="InterPro" id="IPR053173">
    <property type="entry name" value="SAM-binding_MTase"/>
</dbReference>
<gene>
    <name evidence="2" type="ordered locus">Sta7437_4882</name>
</gene>
<dbReference type="OrthoDB" id="9772751at2"/>
<organism evidence="2 3">
    <name type="scientific">Stanieria cyanosphaera (strain ATCC 29371 / PCC 7437)</name>
    <dbReference type="NCBI Taxonomy" id="111780"/>
    <lineage>
        <taxon>Bacteria</taxon>
        <taxon>Bacillati</taxon>
        <taxon>Cyanobacteriota</taxon>
        <taxon>Cyanophyceae</taxon>
        <taxon>Pleurocapsales</taxon>
        <taxon>Dermocarpellaceae</taxon>
        <taxon>Stanieria</taxon>
    </lineage>
</organism>
<dbReference type="InterPro" id="IPR025714">
    <property type="entry name" value="Methyltranfer_dom"/>
</dbReference>
<dbReference type="GO" id="GO:0008168">
    <property type="term" value="F:methyltransferase activity"/>
    <property type="evidence" value="ECO:0007669"/>
    <property type="project" value="UniProtKB-KW"/>
</dbReference>
<dbReference type="InterPro" id="IPR029063">
    <property type="entry name" value="SAM-dependent_MTases_sf"/>
</dbReference>
<protein>
    <submittedName>
        <fullName evidence="2">Methyltransferase type 11</fullName>
    </submittedName>
</protein>
<dbReference type="GO" id="GO:0032259">
    <property type="term" value="P:methylation"/>
    <property type="evidence" value="ECO:0007669"/>
    <property type="project" value="UniProtKB-KW"/>
</dbReference>
<dbReference type="RefSeq" id="WP_015195686.1">
    <property type="nucleotide sequence ID" value="NC_019749.1"/>
</dbReference>
<dbReference type="PANTHER" id="PTHR45128:SF1">
    <property type="entry name" value="S-ADENOSYLMETHIONINE-DEPENDENT METHYLTRANSFERASE RV2258C"/>
    <property type="match status" value="1"/>
</dbReference>
<name>K9Y0F6_STAC7</name>
<feature type="domain" description="Methyltransferase" evidence="1">
    <location>
        <begin position="50"/>
        <end position="158"/>
    </location>
</feature>
<dbReference type="Gene3D" id="3.40.50.150">
    <property type="entry name" value="Vaccinia Virus protein VP39"/>
    <property type="match status" value="1"/>
</dbReference>
<sequence length="275" mass="30393">MKPITNLKDGSYDFDCFATIERKKEKDRLNYQANSLLPLEEKIWLDAGLKEGMQIVDLGCGTGTISIAIAKKFPNADILGVDCSERLLDSARQLQKQKHLTNVKFVLGDVYALNLSNGVSDFVYGRLLFQHLAEPVKALKEIARVLKPEGKVCLVDVADSWFALNPEPPAFRTLREGLRTIQASQGGDARVGYKLGSYLSKAGFSNVKTRVEVVTSDRLGGIEQFLELFSFGSPYYALDRNLEKLALAAREETAKLVNVTHAWGAFGLFVATGTR</sequence>
<dbReference type="Pfam" id="PF13847">
    <property type="entry name" value="Methyltransf_31"/>
    <property type="match status" value="1"/>
</dbReference>
<reference evidence="3" key="1">
    <citation type="journal article" date="2013" name="Proc. Natl. Acad. Sci. U.S.A.">
        <title>Improving the coverage of the cyanobacterial phylum using diversity-driven genome sequencing.</title>
        <authorList>
            <person name="Shih P.M."/>
            <person name="Wu D."/>
            <person name="Latifi A."/>
            <person name="Axen S.D."/>
            <person name="Fewer D.P."/>
            <person name="Talla E."/>
            <person name="Calteau A."/>
            <person name="Cai F."/>
            <person name="Tandeau de Marsac N."/>
            <person name="Rippka R."/>
            <person name="Herdman M."/>
            <person name="Sivonen K."/>
            <person name="Coursin T."/>
            <person name="Laurent T."/>
            <person name="Goodwin L."/>
            <person name="Nolan M."/>
            <person name="Davenport K.W."/>
            <person name="Han C.S."/>
            <person name="Rubin E.M."/>
            <person name="Eisen J.A."/>
            <person name="Woyke T."/>
            <person name="Gugger M."/>
            <person name="Kerfeld C.A."/>
        </authorList>
    </citation>
    <scope>NUCLEOTIDE SEQUENCE [LARGE SCALE GENOMIC DNA]</scope>
    <source>
        <strain evidence="3">ATCC 29371 / PCC 7437</strain>
        <plasmid evidence="3">Plasmid pSTA7437.02</plasmid>
    </source>
</reference>
<dbReference type="CDD" id="cd02440">
    <property type="entry name" value="AdoMet_MTases"/>
    <property type="match status" value="1"/>
</dbReference>
<dbReference type="AlphaFoldDB" id="K9Y0F6"/>
<keyword evidence="2" id="KW-0808">Transferase</keyword>
<proteinExistence type="predicted"/>
<evidence type="ECO:0000259" key="1">
    <source>
        <dbReference type="Pfam" id="PF13847"/>
    </source>
</evidence>
<keyword evidence="2" id="KW-0489">Methyltransferase</keyword>
<dbReference type="HOGENOM" id="CLU_060747_0_0_3"/>